<reference evidence="1" key="1">
    <citation type="submission" date="2018-05" db="EMBL/GenBank/DDBJ databases">
        <authorList>
            <person name="Lanie J.A."/>
            <person name="Ng W.-L."/>
            <person name="Kazmierczak K.M."/>
            <person name="Andrzejewski T.M."/>
            <person name="Davidsen T.M."/>
            <person name="Wayne K.J."/>
            <person name="Tettelin H."/>
            <person name="Glass J.I."/>
            <person name="Rusch D."/>
            <person name="Podicherti R."/>
            <person name="Tsui H.-C.T."/>
            <person name="Winkler M.E."/>
        </authorList>
    </citation>
    <scope>NUCLEOTIDE SEQUENCE</scope>
</reference>
<proteinExistence type="predicted"/>
<organism evidence="1">
    <name type="scientific">marine metagenome</name>
    <dbReference type="NCBI Taxonomy" id="408172"/>
    <lineage>
        <taxon>unclassified sequences</taxon>
        <taxon>metagenomes</taxon>
        <taxon>ecological metagenomes</taxon>
    </lineage>
</organism>
<protein>
    <submittedName>
        <fullName evidence="1">Uncharacterized protein</fullName>
    </submittedName>
</protein>
<name>A0A382LLZ0_9ZZZZ</name>
<dbReference type="AlphaFoldDB" id="A0A382LLZ0"/>
<feature type="non-terminal residue" evidence="1">
    <location>
        <position position="90"/>
    </location>
</feature>
<dbReference type="EMBL" id="UINC01087938">
    <property type="protein sequence ID" value="SVC37739.1"/>
    <property type="molecule type" value="Genomic_DNA"/>
</dbReference>
<gene>
    <name evidence="1" type="ORF">METZ01_LOCUS290593</name>
</gene>
<evidence type="ECO:0000313" key="1">
    <source>
        <dbReference type="EMBL" id="SVC37739.1"/>
    </source>
</evidence>
<sequence>MNTKIGTSLGLTLIMLLGVVATMLALGLFGPGKANAAAPTPKTMTASPGSPGDTASIKIAFQTDSEIAGNSGELWIAFDAKYGVPDTIAK</sequence>
<accession>A0A382LLZ0</accession>